<protein>
    <submittedName>
        <fullName evidence="2">Uncharacterized protein</fullName>
    </submittedName>
</protein>
<feature type="region of interest" description="Disordered" evidence="1">
    <location>
        <begin position="56"/>
        <end position="93"/>
    </location>
</feature>
<reference evidence="2" key="1">
    <citation type="submission" date="2019-12" db="EMBL/GenBank/DDBJ databases">
        <title>An insight into the sialome of adult female Ixodes ricinus ticks feeding for 6 days.</title>
        <authorList>
            <person name="Perner J."/>
            <person name="Ribeiro J.M.C."/>
        </authorList>
    </citation>
    <scope>NUCLEOTIDE SEQUENCE</scope>
    <source>
        <strain evidence="2">Semi-engorged</strain>
        <tissue evidence="2">Salivary glands</tissue>
    </source>
</reference>
<dbReference type="AlphaFoldDB" id="A0A6B0V1F0"/>
<feature type="compositionally biased region" description="Basic residues" evidence="1">
    <location>
        <begin position="62"/>
        <end position="72"/>
    </location>
</feature>
<dbReference type="EMBL" id="GIFC01013105">
    <property type="protein sequence ID" value="MXU95188.1"/>
    <property type="molecule type" value="Transcribed_RNA"/>
</dbReference>
<accession>A0A6B0V1F0</accession>
<evidence type="ECO:0000256" key="1">
    <source>
        <dbReference type="SAM" id="MobiDB-lite"/>
    </source>
</evidence>
<evidence type="ECO:0000313" key="2">
    <source>
        <dbReference type="EMBL" id="MXU95188.1"/>
    </source>
</evidence>
<name>A0A6B0V1F0_IXORI</name>
<organism evidence="2">
    <name type="scientific">Ixodes ricinus</name>
    <name type="common">Common tick</name>
    <name type="synonym">Acarus ricinus</name>
    <dbReference type="NCBI Taxonomy" id="34613"/>
    <lineage>
        <taxon>Eukaryota</taxon>
        <taxon>Metazoa</taxon>
        <taxon>Ecdysozoa</taxon>
        <taxon>Arthropoda</taxon>
        <taxon>Chelicerata</taxon>
        <taxon>Arachnida</taxon>
        <taxon>Acari</taxon>
        <taxon>Parasitiformes</taxon>
        <taxon>Ixodida</taxon>
        <taxon>Ixodoidea</taxon>
        <taxon>Ixodidae</taxon>
        <taxon>Ixodinae</taxon>
        <taxon>Ixodes</taxon>
    </lineage>
</organism>
<proteinExistence type="predicted"/>
<sequence length="180" mass="20046">MDLPHAVYFTLVYVTYMSTLYTTHTHKIKFESHRIDSDNSEKTRGITRLQIELNVHQGRSGRQTRHGRHVSRQRVDESRASAESQLPHRQHKVLGSAQQLRIVGERQRRLGDADGQLAIALLLEPLGLRLGLLPELHAAGAVDGTRHSVDLGHDAHTQIVREPQLGTTLSAGLHEGASQV</sequence>